<accession>A0A183IKN3</accession>
<evidence type="ECO:0000256" key="4">
    <source>
        <dbReference type="SAM" id="MobiDB-lite"/>
    </source>
</evidence>
<dbReference type="EMBL" id="UZAM01008171">
    <property type="protein sequence ID" value="VDP03601.1"/>
    <property type="molecule type" value="Genomic_DNA"/>
</dbReference>
<dbReference type="PANTHER" id="PTHR24198">
    <property type="entry name" value="ANKYRIN REPEAT AND PROTEIN KINASE DOMAIN-CONTAINING PROTEIN"/>
    <property type="match status" value="1"/>
</dbReference>
<dbReference type="SMART" id="SM00248">
    <property type="entry name" value="ANK"/>
    <property type="match status" value="9"/>
</dbReference>
<organism evidence="7">
    <name type="scientific">Soboliphyme baturini</name>
    <dbReference type="NCBI Taxonomy" id="241478"/>
    <lineage>
        <taxon>Eukaryota</taxon>
        <taxon>Metazoa</taxon>
        <taxon>Ecdysozoa</taxon>
        <taxon>Nematoda</taxon>
        <taxon>Enoplea</taxon>
        <taxon>Dorylaimia</taxon>
        <taxon>Dioctophymatida</taxon>
        <taxon>Dioctophymatoidea</taxon>
        <taxon>Soboliphymatidae</taxon>
        <taxon>Soboliphyme</taxon>
    </lineage>
</organism>
<protein>
    <submittedName>
        <fullName evidence="7">ANK_REP_REGION domain-containing protein</fullName>
    </submittedName>
</protein>
<reference evidence="5 6" key="2">
    <citation type="submission" date="2018-11" db="EMBL/GenBank/DDBJ databases">
        <authorList>
            <consortium name="Pathogen Informatics"/>
        </authorList>
    </citation>
    <scope>NUCLEOTIDE SEQUENCE [LARGE SCALE GENOMIC DNA]</scope>
</reference>
<evidence type="ECO:0000313" key="5">
    <source>
        <dbReference type="EMBL" id="VDP03601.1"/>
    </source>
</evidence>
<sequence length="586" mass="65289">MTSALCTDRNIFYPNTKVSRLLLLAGCSPNARTSYYNNAPLLSVAARHGLHDFSTLLLDFGADVHQVDDCRSTPLIHASIGGHLDLVQFFHLHGAEVDSVDLNWKCALVYAAEHGHVKIVSFLLQCDWTHCKDRGDERSGRLSRQQYIQQAFVVAAAAGHGQVCKFLLEFCDVRIDDPDPVTGETALSVSCRNGNRDVVSFLLDSGASVAYGKSSKPTPPLITAVESGYWEIVSSILARGLNVNNEQNEKLQTAVIVAAKSGHIGVLELLLSRGDCYSCARLLLERGANGQIFDRSGCYPIHFAAQYGSEQMIRLLIEHNAALECKNRNDYRPLEVALEAGNVHAAQRLLRRGAKLGRLTWKLVVNKPHFLIMLLEKLLQDANFFYKNHRIADAMCRLQYALKNIPGDAGTDLNFLSKFLNIRYHLFLGVARCKKKSNELGEAIQFATRAIELDSAQVDGYYFRARCYYDCRNWVAARADLSAVLKLCPNHKEALRSLSRLKQYLKSEDTAFTVDKDHKYSLLCKTDPATARNTPSVRTTPQLHSKNNWEQSSCDSGNAPDIDLVDSVNSNCHRPLNWAFSGKLQA</sequence>
<dbReference type="InterPro" id="IPR002110">
    <property type="entry name" value="Ankyrin_rpt"/>
</dbReference>
<evidence type="ECO:0000256" key="3">
    <source>
        <dbReference type="PROSITE-ProRule" id="PRU00023"/>
    </source>
</evidence>
<dbReference type="InterPro" id="IPR036770">
    <property type="entry name" value="Ankyrin_rpt-contain_sf"/>
</dbReference>
<dbReference type="PROSITE" id="PS50297">
    <property type="entry name" value="ANK_REP_REGION"/>
    <property type="match status" value="2"/>
</dbReference>
<evidence type="ECO:0000256" key="2">
    <source>
        <dbReference type="ARBA" id="ARBA00023043"/>
    </source>
</evidence>
<evidence type="ECO:0000313" key="7">
    <source>
        <dbReference type="WBParaSite" id="SBAD_0000436101-mRNA-1"/>
    </source>
</evidence>
<dbReference type="Proteomes" id="UP000270296">
    <property type="component" value="Unassembled WGS sequence"/>
</dbReference>
<dbReference type="Gene3D" id="1.25.40.20">
    <property type="entry name" value="Ankyrin repeat-containing domain"/>
    <property type="match status" value="3"/>
</dbReference>
<dbReference type="SMART" id="SM00028">
    <property type="entry name" value="TPR"/>
    <property type="match status" value="2"/>
</dbReference>
<feature type="repeat" description="ANK" evidence="3">
    <location>
        <begin position="182"/>
        <end position="214"/>
    </location>
</feature>
<dbReference type="InterPro" id="IPR019734">
    <property type="entry name" value="TPR_rpt"/>
</dbReference>
<dbReference type="SUPFAM" id="SSF48403">
    <property type="entry name" value="Ankyrin repeat"/>
    <property type="match status" value="1"/>
</dbReference>
<dbReference type="PANTHER" id="PTHR24198:SF165">
    <property type="entry name" value="ANKYRIN REPEAT-CONTAINING PROTEIN-RELATED"/>
    <property type="match status" value="1"/>
</dbReference>
<feature type="region of interest" description="Disordered" evidence="4">
    <location>
        <begin position="531"/>
        <end position="555"/>
    </location>
</feature>
<dbReference type="AlphaFoldDB" id="A0A183IKN3"/>
<gene>
    <name evidence="5" type="ORF">SBAD_LOCUS4179</name>
</gene>
<feature type="repeat" description="ANK" evidence="3">
    <location>
        <begin position="296"/>
        <end position="328"/>
    </location>
</feature>
<evidence type="ECO:0000256" key="1">
    <source>
        <dbReference type="ARBA" id="ARBA00022737"/>
    </source>
</evidence>
<name>A0A183IKN3_9BILA</name>
<dbReference type="Pfam" id="PF12796">
    <property type="entry name" value="Ank_2"/>
    <property type="match status" value="3"/>
</dbReference>
<keyword evidence="6" id="KW-1185">Reference proteome</keyword>
<evidence type="ECO:0000313" key="6">
    <source>
        <dbReference type="Proteomes" id="UP000270296"/>
    </source>
</evidence>
<dbReference type="Gene3D" id="1.25.40.10">
    <property type="entry name" value="Tetratricopeptide repeat domain"/>
    <property type="match status" value="1"/>
</dbReference>
<proteinExistence type="predicted"/>
<keyword evidence="2 3" id="KW-0040">ANK repeat</keyword>
<keyword evidence="1" id="KW-0677">Repeat</keyword>
<feature type="repeat" description="ANK" evidence="3">
    <location>
        <begin position="37"/>
        <end position="69"/>
    </location>
</feature>
<dbReference type="InterPro" id="IPR011990">
    <property type="entry name" value="TPR-like_helical_dom_sf"/>
</dbReference>
<reference evidence="7" key="1">
    <citation type="submission" date="2016-06" db="UniProtKB">
        <authorList>
            <consortium name="WormBaseParasite"/>
        </authorList>
    </citation>
    <scope>IDENTIFICATION</scope>
</reference>
<dbReference type="WBParaSite" id="SBAD_0000436101-mRNA-1">
    <property type="protein sequence ID" value="SBAD_0000436101-mRNA-1"/>
    <property type="gene ID" value="SBAD_0000436101"/>
</dbReference>
<dbReference type="SUPFAM" id="SSF48452">
    <property type="entry name" value="TPR-like"/>
    <property type="match status" value="1"/>
</dbReference>
<dbReference type="PROSITE" id="PS50088">
    <property type="entry name" value="ANK_REPEAT"/>
    <property type="match status" value="3"/>
</dbReference>
<dbReference type="OrthoDB" id="5958958at2759"/>